<dbReference type="Pfam" id="PF13177">
    <property type="entry name" value="DNA_pol3_delta2"/>
    <property type="match status" value="1"/>
</dbReference>
<dbReference type="STRING" id="111780.Sta7437_2402"/>
<dbReference type="EMBL" id="CP003653">
    <property type="protein sequence ID" value="AFZ35941.1"/>
    <property type="molecule type" value="Genomic_DNA"/>
</dbReference>
<dbReference type="RefSeq" id="WP_015193609.1">
    <property type="nucleotide sequence ID" value="NC_019748.1"/>
</dbReference>
<dbReference type="Proteomes" id="UP000010473">
    <property type="component" value="Chromosome"/>
</dbReference>
<dbReference type="InterPro" id="IPR050238">
    <property type="entry name" value="DNA_Rep/Repair_Clamp_Loader"/>
</dbReference>
<name>K9XV37_STAC7</name>
<evidence type="ECO:0000313" key="2">
    <source>
        <dbReference type="Proteomes" id="UP000010473"/>
    </source>
</evidence>
<accession>K9XV37</accession>
<dbReference type="PANTHER" id="PTHR11669:SF8">
    <property type="entry name" value="DNA POLYMERASE III SUBUNIT DELTA"/>
    <property type="match status" value="1"/>
</dbReference>
<evidence type="ECO:0000313" key="1">
    <source>
        <dbReference type="EMBL" id="AFZ35941.1"/>
    </source>
</evidence>
<gene>
    <name evidence="1" type="ordered locus">Sta7437_2402</name>
</gene>
<keyword evidence="2" id="KW-1185">Reference proteome</keyword>
<dbReference type="eggNOG" id="COG0470">
    <property type="taxonomic scope" value="Bacteria"/>
</dbReference>
<dbReference type="AlphaFoldDB" id="K9XV37"/>
<dbReference type="NCBIfam" id="NF005638">
    <property type="entry name" value="PRK07399.1"/>
    <property type="match status" value="1"/>
</dbReference>
<dbReference type="PATRIC" id="fig|111780.3.peg.2501"/>
<dbReference type="HOGENOM" id="CLU_006229_4_4_3"/>
<organism evidence="1 2">
    <name type="scientific">Stanieria cyanosphaera (strain ATCC 29371 / PCC 7437)</name>
    <dbReference type="NCBI Taxonomy" id="111780"/>
    <lineage>
        <taxon>Bacteria</taxon>
        <taxon>Bacillati</taxon>
        <taxon>Cyanobacteriota</taxon>
        <taxon>Cyanophyceae</taxon>
        <taxon>Pleurocapsales</taxon>
        <taxon>Dermocarpellaceae</taxon>
        <taxon>Stanieria</taxon>
    </lineage>
</organism>
<reference evidence="2" key="1">
    <citation type="journal article" date="2013" name="Proc. Natl. Acad. Sci. U.S.A.">
        <title>Improving the coverage of the cyanobacterial phylum using diversity-driven genome sequencing.</title>
        <authorList>
            <person name="Shih P.M."/>
            <person name="Wu D."/>
            <person name="Latifi A."/>
            <person name="Axen S.D."/>
            <person name="Fewer D.P."/>
            <person name="Talla E."/>
            <person name="Calteau A."/>
            <person name="Cai F."/>
            <person name="Tandeau de Marsac N."/>
            <person name="Rippka R."/>
            <person name="Herdman M."/>
            <person name="Sivonen K."/>
            <person name="Coursin T."/>
            <person name="Laurent T."/>
            <person name="Goodwin L."/>
            <person name="Nolan M."/>
            <person name="Davenport K.W."/>
            <person name="Han C.S."/>
            <person name="Rubin E.M."/>
            <person name="Eisen J.A."/>
            <person name="Woyke T."/>
            <person name="Gugger M."/>
            <person name="Kerfeld C.A."/>
        </authorList>
    </citation>
    <scope>NUCLEOTIDE SEQUENCE [LARGE SCALE GENOMIC DNA]</scope>
    <source>
        <strain evidence="2">ATCC 29371 / PCC 7437</strain>
    </source>
</reference>
<dbReference type="InterPro" id="IPR027417">
    <property type="entry name" value="P-loop_NTPase"/>
</dbReference>
<sequence>MNPFADLIGQSQAVDLLQRAIQLKRIAPAYLFVGADGIGKSMAAASFASLLLSLDVPEHKHNLLPKRIKNRSHPDLLWVEPTYLEKGELITNQEALARGLRRKSPPQIRIEQIRSITEFLSRPPLEAQRLLVVIESAQTIAEAAANALLKTLEEPGQATIVMIAVNPDALLPTLVSRCQCIPFARLSTNNLHKVLQQQGYEEIIAHPEIVALAQGSPGNAIATWQQWQAISPQLRQQLRKLPTNPLEALNLARTIDRELDTQAQIWLVDYLQYYYWHHQLKPELVKQWEQARQYLLSYVQPRLVWECIFLQLANKN</sequence>
<dbReference type="SUPFAM" id="SSF52540">
    <property type="entry name" value="P-loop containing nucleoside triphosphate hydrolases"/>
    <property type="match status" value="1"/>
</dbReference>
<dbReference type="GO" id="GO:0006261">
    <property type="term" value="P:DNA-templated DNA replication"/>
    <property type="evidence" value="ECO:0007669"/>
    <property type="project" value="TreeGrafter"/>
</dbReference>
<dbReference type="KEGG" id="scs:Sta7437_2402"/>
<dbReference type="PANTHER" id="PTHR11669">
    <property type="entry name" value="REPLICATION FACTOR C / DNA POLYMERASE III GAMMA-TAU SUBUNIT"/>
    <property type="match status" value="1"/>
</dbReference>
<proteinExistence type="predicted"/>
<protein>
    <submittedName>
        <fullName evidence="1">DNA polymerase III subunit delta</fullName>
    </submittedName>
</protein>
<dbReference type="OrthoDB" id="9810148at2"/>
<dbReference type="Gene3D" id="3.40.50.300">
    <property type="entry name" value="P-loop containing nucleotide triphosphate hydrolases"/>
    <property type="match status" value="1"/>
</dbReference>